<evidence type="ECO:0000259" key="7">
    <source>
        <dbReference type="Pfam" id="PF04893"/>
    </source>
</evidence>
<keyword evidence="2 6" id="KW-0812">Transmembrane</keyword>
<dbReference type="Proteomes" id="UP000510869">
    <property type="component" value="Chromosome"/>
</dbReference>
<sequence>MPPKSPLVHPREYFQNRSNPLRSGLVIVVLYAVATTVLMWIVVNQLLAQMENVPSGITDSMNELVSTAAVSNVVLLALSLLVIAAFMHYSCGGSDTDGSFEDAVAVAGWAYAPDLLELPVRYLLVRNTIADLEIDLENTEQAASAVQSLEGSFTLPTLLTSVVVVGWSVYILSNATAGSHNVDLQKTFLPAVIVGICALVFRLI</sequence>
<feature type="transmembrane region" description="Helical" evidence="6">
    <location>
        <begin position="153"/>
        <end position="172"/>
    </location>
</feature>
<feature type="transmembrane region" description="Helical" evidence="6">
    <location>
        <begin position="63"/>
        <end position="86"/>
    </location>
</feature>
<feature type="domain" description="Yip1" evidence="7">
    <location>
        <begin position="7"/>
        <end position="200"/>
    </location>
</feature>
<keyword evidence="9" id="KW-1185">Reference proteome</keyword>
<evidence type="ECO:0000256" key="1">
    <source>
        <dbReference type="ARBA" id="ARBA00004141"/>
    </source>
</evidence>
<evidence type="ECO:0000256" key="4">
    <source>
        <dbReference type="ARBA" id="ARBA00023136"/>
    </source>
</evidence>
<proteinExistence type="predicted"/>
<keyword evidence="3 6" id="KW-1133">Transmembrane helix</keyword>
<protein>
    <submittedName>
        <fullName evidence="8">YIP1 family protein</fullName>
    </submittedName>
</protein>
<evidence type="ECO:0000313" key="9">
    <source>
        <dbReference type="Proteomes" id="UP000510869"/>
    </source>
</evidence>
<dbReference type="GO" id="GO:0016020">
    <property type="term" value="C:membrane"/>
    <property type="evidence" value="ECO:0007669"/>
    <property type="project" value="UniProtKB-SubCell"/>
</dbReference>
<evidence type="ECO:0000256" key="3">
    <source>
        <dbReference type="ARBA" id="ARBA00022989"/>
    </source>
</evidence>
<evidence type="ECO:0000313" key="8">
    <source>
        <dbReference type="EMBL" id="QLK27428.1"/>
    </source>
</evidence>
<dbReference type="Pfam" id="PF04893">
    <property type="entry name" value="Yip1"/>
    <property type="match status" value="1"/>
</dbReference>
<feature type="transmembrane region" description="Helical" evidence="6">
    <location>
        <begin position="184"/>
        <end position="203"/>
    </location>
</feature>
<dbReference type="AlphaFoldDB" id="A0A7D6H8H9"/>
<feature type="transmembrane region" description="Helical" evidence="6">
    <location>
        <begin position="21"/>
        <end position="43"/>
    </location>
</feature>
<dbReference type="KEGG" id="nay:HYG81_07465"/>
<dbReference type="InterPro" id="IPR006977">
    <property type="entry name" value="Yip1_dom"/>
</dbReference>
<dbReference type="OrthoDB" id="116519at2157"/>
<reference evidence="8 9" key="1">
    <citation type="submission" date="2020-07" db="EMBL/GenBank/DDBJ databases">
        <title>Natrinema (YPL30) sp. nov. and Haloterrigena xxxxxx (YPL8) sp. nov., isolated from a salt mine.</title>
        <authorList>
            <person name="Cui H."/>
        </authorList>
    </citation>
    <scope>NUCLEOTIDE SEQUENCE [LARGE SCALE GENOMIC DNA]</scope>
    <source>
        <strain evidence="8 9">YPL13</strain>
    </source>
</reference>
<comment type="subcellular location">
    <subcellularLocation>
        <location evidence="1">Membrane</location>
        <topology evidence="1">Multi-pass membrane protein</topology>
    </subcellularLocation>
</comment>
<evidence type="ECO:0000256" key="2">
    <source>
        <dbReference type="ARBA" id="ARBA00022692"/>
    </source>
</evidence>
<organism evidence="8 9">
    <name type="scientific">Natrinema zhouii</name>
    <dbReference type="NCBI Taxonomy" id="1710539"/>
    <lineage>
        <taxon>Archaea</taxon>
        <taxon>Methanobacteriati</taxon>
        <taxon>Methanobacteriota</taxon>
        <taxon>Stenosarchaea group</taxon>
        <taxon>Halobacteria</taxon>
        <taxon>Halobacteriales</taxon>
        <taxon>Natrialbaceae</taxon>
        <taxon>Natrinema</taxon>
    </lineage>
</organism>
<evidence type="ECO:0000256" key="5">
    <source>
        <dbReference type="SAM" id="Coils"/>
    </source>
</evidence>
<gene>
    <name evidence="8" type="ORF">HYG81_07465</name>
</gene>
<evidence type="ECO:0000256" key="6">
    <source>
        <dbReference type="SAM" id="Phobius"/>
    </source>
</evidence>
<accession>A0A7D6H8H9</accession>
<feature type="coiled-coil region" evidence="5">
    <location>
        <begin position="122"/>
        <end position="149"/>
    </location>
</feature>
<name>A0A7D6H8H9_9EURY</name>
<dbReference type="EMBL" id="CP059154">
    <property type="protein sequence ID" value="QLK27428.1"/>
    <property type="molecule type" value="Genomic_DNA"/>
</dbReference>
<keyword evidence="4 6" id="KW-0472">Membrane</keyword>
<dbReference type="RefSeq" id="WP_180842589.1">
    <property type="nucleotide sequence ID" value="NZ_CP059154.1"/>
</dbReference>
<keyword evidence="5" id="KW-0175">Coiled coil</keyword>
<dbReference type="GeneID" id="56143032"/>